<dbReference type="InterPro" id="IPR005835">
    <property type="entry name" value="NTP_transferase_dom"/>
</dbReference>
<dbReference type="EMBL" id="AP021874">
    <property type="protein sequence ID" value="BBO66549.1"/>
    <property type="molecule type" value="Genomic_DNA"/>
</dbReference>
<dbReference type="Pfam" id="PF01636">
    <property type="entry name" value="APH"/>
    <property type="match status" value="1"/>
</dbReference>
<evidence type="ECO:0000259" key="1">
    <source>
        <dbReference type="Pfam" id="PF00483"/>
    </source>
</evidence>
<dbReference type="InterPro" id="IPR050486">
    <property type="entry name" value="Mannose-1P_guanyltransferase"/>
</dbReference>
<dbReference type="SUPFAM" id="SSF53448">
    <property type="entry name" value="Nucleotide-diphospho-sugar transferases"/>
    <property type="match status" value="1"/>
</dbReference>
<dbReference type="Pfam" id="PF00483">
    <property type="entry name" value="NTP_transferase"/>
    <property type="match status" value="1"/>
</dbReference>
<dbReference type="Proteomes" id="UP000427906">
    <property type="component" value="Chromosome"/>
</dbReference>
<dbReference type="SUPFAM" id="SSF56112">
    <property type="entry name" value="Protein kinase-like (PK-like)"/>
    <property type="match status" value="1"/>
</dbReference>
<dbReference type="InterPro" id="IPR002575">
    <property type="entry name" value="Aminoglycoside_PTrfase"/>
</dbReference>
<feature type="domain" description="Aminoglycoside phosphotransferase" evidence="2">
    <location>
        <begin position="252"/>
        <end position="490"/>
    </location>
</feature>
<dbReference type="PANTHER" id="PTHR22572">
    <property type="entry name" value="SUGAR-1-PHOSPHATE GUANYL TRANSFERASE"/>
    <property type="match status" value="1"/>
</dbReference>
<evidence type="ECO:0000259" key="2">
    <source>
        <dbReference type="Pfam" id="PF01636"/>
    </source>
</evidence>
<evidence type="ECO:0000313" key="3">
    <source>
        <dbReference type="EMBL" id="BBO66549.1"/>
    </source>
</evidence>
<dbReference type="KEGG" id="dalk:DSCA_04790"/>
<sequence>MKALILAAGFGTRLAPHTLATPKALFPVGGIPVLGRMIARLKRAGCRGIAVNAHHLAHRIQSYLAENDFGVPVTLSREPEILGTGGAIRHLADYWDDEAFMVVNADIVTDIDMAKIYRSHCMHGAPVTLVMHDRAPFNQVWVDGRSRIAGFERYAAPADHTGQRKLAFTGIHVLNPAVVEQIPDGTFCDIISVYRQMLDEGVPIRAHVVCGHYWQDMGNPERYREAVVDAMAPGAFQSAFPDDPDPSADVKCRRLTGDGSDRVWFRLTRGRRRMILADHGITPTLPGSEVNAFVRIGRHLRDCGLPVPRIHVHDGFSGLVFLEDLGDVHLQQVVRQASDTGCIETVYRKVIDILLDLTEKGARGFDPAWTCQSESYDSELILDKECRYFVEAFLNGYLGMGVDYDDLAAEFARLARCTVNHGVAGLIHRDFQSRNIMVRDDRCYLIDFQGARTGPVQYDLASLLIDPYAGLDPELQQRLLNYAAGRAARRLKCDPDPFIRGYRYCTVTRNLQMLGAFGFLSRVKQKQAFERWIPAAAAMLADHIRGADGSRFPRLTRIAKTLRLR</sequence>
<dbReference type="Gene3D" id="3.90.550.10">
    <property type="entry name" value="Spore Coat Polysaccharide Biosynthesis Protein SpsA, Chain A"/>
    <property type="match status" value="1"/>
</dbReference>
<feature type="domain" description="Nucleotidyl transferase" evidence="1">
    <location>
        <begin position="2"/>
        <end position="228"/>
    </location>
</feature>
<dbReference type="InterPro" id="IPR029044">
    <property type="entry name" value="Nucleotide-diphossugar_trans"/>
</dbReference>
<evidence type="ECO:0008006" key="5">
    <source>
        <dbReference type="Google" id="ProtNLM"/>
    </source>
</evidence>
<dbReference type="RefSeq" id="WP_155314902.1">
    <property type="nucleotide sequence ID" value="NZ_AP021874.1"/>
</dbReference>
<dbReference type="Gene3D" id="3.30.200.20">
    <property type="entry name" value="Phosphorylase Kinase, domain 1"/>
    <property type="match status" value="1"/>
</dbReference>
<keyword evidence="4" id="KW-1185">Reference proteome</keyword>
<name>A0A5K7YFL1_9BACT</name>
<dbReference type="OrthoDB" id="9809275at2"/>
<gene>
    <name evidence="3" type="ORF">DSCA_04790</name>
</gene>
<organism evidence="3 4">
    <name type="scientific">Desulfosarcina alkanivorans</name>
    <dbReference type="NCBI Taxonomy" id="571177"/>
    <lineage>
        <taxon>Bacteria</taxon>
        <taxon>Pseudomonadati</taxon>
        <taxon>Thermodesulfobacteriota</taxon>
        <taxon>Desulfobacteria</taxon>
        <taxon>Desulfobacterales</taxon>
        <taxon>Desulfosarcinaceae</taxon>
        <taxon>Desulfosarcina</taxon>
    </lineage>
</organism>
<dbReference type="AlphaFoldDB" id="A0A5K7YFL1"/>
<dbReference type="CDD" id="cd06422">
    <property type="entry name" value="NTP_transferase_like_1"/>
    <property type="match status" value="1"/>
</dbReference>
<reference evidence="3 4" key="1">
    <citation type="submission" date="2019-11" db="EMBL/GenBank/DDBJ databases">
        <title>Comparative genomics of hydrocarbon-degrading Desulfosarcina strains.</title>
        <authorList>
            <person name="Watanabe M."/>
            <person name="Kojima H."/>
            <person name="Fukui M."/>
        </authorList>
    </citation>
    <scope>NUCLEOTIDE SEQUENCE [LARGE SCALE GENOMIC DNA]</scope>
    <source>
        <strain evidence="3 4">PL12</strain>
    </source>
</reference>
<evidence type="ECO:0000313" key="4">
    <source>
        <dbReference type="Proteomes" id="UP000427906"/>
    </source>
</evidence>
<dbReference type="InterPro" id="IPR011009">
    <property type="entry name" value="Kinase-like_dom_sf"/>
</dbReference>
<proteinExistence type="predicted"/>
<accession>A0A5K7YFL1</accession>
<dbReference type="Gene3D" id="3.90.1200.10">
    <property type="match status" value="1"/>
</dbReference>
<protein>
    <recommendedName>
        <fullName evidence="5">Aminoglycoside phosphotransferase</fullName>
    </recommendedName>
</protein>